<dbReference type="PROSITE" id="PS51007">
    <property type="entry name" value="CYTC"/>
    <property type="match status" value="1"/>
</dbReference>
<evidence type="ECO:0000259" key="12">
    <source>
        <dbReference type="PROSITE" id="PS51007"/>
    </source>
</evidence>
<dbReference type="InterPro" id="IPR023655">
    <property type="entry name" value="Cyt_C6"/>
</dbReference>
<name>A0A6N8FYG8_9CHRO</name>
<organism evidence="13 14">
    <name type="scientific">Gloeocapsopsis dulcis AAB1 = 1H9</name>
    <dbReference type="NCBI Taxonomy" id="1433147"/>
    <lineage>
        <taxon>Bacteria</taxon>
        <taxon>Bacillati</taxon>
        <taxon>Cyanobacteriota</taxon>
        <taxon>Cyanophyceae</taxon>
        <taxon>Oscillatoriophycideae</taxon>
        <taxon>Chroococcales</taxon>
        <taxon>Chroococcaceae</taxon>
        <taxon>Gloeocapsopsis</taxon>
        <taxon>Gloeocapsopsis dulcis</taxon>
    </lineage>
</organism>
<keyword evidence="4" id="KW-0602">Photosynthesis</keyword>
<evidence type="ECO:0000256" key="7">
    <source>
        <dbReference type="ARBA" id="ARBA00022982"/>
    </source>
</evidence>
<keyword evidence="6 10" id="KW-0479">Metal-binding</keyword>
<keyword evidence="3" id="KW-0813">Transport</keyword>
<evidence type="ECO:0000256" key="1">
    <source>
        <dbReference type="ARBA" id="ARBA00004518"/>
    </source>
</evidence>
<accession>A0A6N8FYG8</accession>
<comment type="similarity">
    <text evidence="2">Belongs to the cytochrome c family. PetJ subfamily.</text>
</comment>
<evidence type="ECO:0000256" key="11">
    <source>
        <dbReference type="SAM" id="SignalP"/>
    </source>
</evidence>
<keyword evidence="5 10" id="KW-0349">Heme</keyword>
<evidence type="ECO:0000256" key="10">
    <source>
        <dbReference type="PROSITE-ProRule" id="PRU00433"/>
    </source>
</evidence>
<dbReference type="InterPro" id="IPR009056">
    <property type="entry name" value="Cyt_c-like_dom"/>
</dbReference>
<dbReference type="AlphaFoldDB" id="A0A6N8FYG8"/>
<comment type="subcellular location">
    <subcellularLocation>
        <location evidence="1">Cellular thylakoid lumen</location>
    </subcellularLocation>
</comment>
<dbReference type="OrthoDB" id="5570429at2"/>
<gene>
    <name evidence="13" type="ORF">BWI75_11520</name>
</gene>
<dbReference type="SUPFAM" id="SSF46626">
    <property type="entry name" value="Cytochrome c"/>
    <property type="match status" value="1"/>
</dbReference>
<sequence length="110" mass="11990">MKKLLSLVVLAIAMLIFGSTHVAIAGETTNGARIFQNYCWACHMGGGNVIIAYKTLKLPALEKYKMNSMAAIANQVRNGKSAMPAFRGRLSDREIQDVAAYVLLKADTGW</sequence>
<evidence type="ECO:0000313" key="14">
    <source>
        <dbReference type="Proteomes" id="UP000441797"/>
    </source>
</evidence>
<dbReference type="InterPro" id="IPR036909">
    <property type="entry name" value="Cyt_c-like_dom_sf"/>
</dbReference>
<keyword evidence="7" id="KW-0249">Electron transport</keyword>
<feature type="signal peptide" evidence="11">
    <location>
        <begin position="1"/>
        <end position="25"/>
    </location>
</feature>
<dbReference type="Pfam" id="PF13442">
    <property type="entry name" value="Cytochrome_CBB3"/>
    <property type="match status" value="1"/>
</dbReference>
<keyword evidence="8 10" id="KW-0408">Iron</keyword>
<dbReference type="GO" id="GO:0020037">
    <property type="term" value="F:heme binding"/>
    <property type="evidence" value="ECO:0007669"/>
    <property type="project" value="InterPro"/>
</dbReference>
<keyword evidence="11" id="KW-0732">Signal</keyword>
<protein>
    <submittedName>
        <fullName evidence="13">Cytochrome C6</fullName>
    </submittedName>
</protein>
<dbReference type="RefSeq" id="WP_105218574.1">
    <property type="nucleotide sequence ID" value="NZ_CAWNSU010000128.1"/>
</dbReference>
<evidence type="ECO:0000256" key="2">
    <source>
        <dbReference type="ARBA" id="ARBA00009650"/>
    </source>
</evidence>
<evidence type="ECO:0000313" key="13">
    <source>
        <dbReference type="EMBL" id="MUL36956.1"/>
    </source>
</evidence>
<keyword evidence="14" id="KW-1185">Reference proteome</keyword>
<proteinExistence type="inferred from homology"/>
<keyword evidence="9" id="KW-0793">Thylakoid</keyword>
<dbReference type="GO" id="GO:0005506">
    <property type="term" value="F:iron ion binding"/>
    <property type="evidence" value="ECO:0007669"/>
    <property type="project" value="InterPro"/>
</dbReference>
<dbReference type="EMBL" id="NAPY01000015">
    <property type="protein sequence ID" value="MUL36956.1"/>
    <property type="molecule type" value="Genomic_DNA"/>
</dbReference>
<dbReference type="Gene3D" id="1.10.760.10">
    <property type="entry name" value="Cytochrome c-like domain"/>
    <property type="match status" value="1"/>
</dbReference>
<evidence type="ECO:0000256" key="6">
    <source>
        <dbReference type="ARBA" id="ARBA00022723"/>
    </source>
</evidence>
<dbReference type="NCBIfam" id="NF045930">
    <property type="entry name" value="Cytc6PetJCyano"/>
    <property type="match status" value="1"/>
</dbReference>
<dbReference type="Proteomes" id="UP000441797">
    <property type="component" value="Unassembled WGS sequence"/>
</dbReference>
<dbReference type="GO" id="GO:0009055">
    <property type="term" value="F:electron transfer activity"/>
    <property type="evidence" value="ECO:0007669"/>
    <property type="project" value="InterPro"/>
</dbReference>
<dbReference type="GO" id="GO:0031979">
    <property type="term" value="C:plasma membrane-derived thylakoid lumen"/>
    <property type="evidence" value="ECO:0007669"/>
    <property type="project" value="UniProtKB-SubCell"/>
</dbReference>
<feature type="domain" description="Cytochrome c" evidence="12">
    <location>
        <begin position="26"/>
        <end position="106"/>
    </location>
</feature>
<evidence type="ECO:0000256" key="3">
    <source>
        <dbReference type="ARBA" id="ARBA00022448"/>
    </source>
</evidence>
<dbReference type="PANTHER" id="PTHR34688:SF2">
    <property type="entry name" value="CYTOCHROME C6, CHLOROPLASTIC"/>
    <property type="match status" value="1"/>
</dbReference>
<dbReference type="GO" id="GO:0015979">
    <property type="term" value="P:photosynthesis"/>
    <property type="evidence" value="ECO:0007669"/>
    <property type="project" value="UniProtKB-KW"/>
</dbReference>
<dbReference type="PRINTS" id="PR00605">
    <property type="entry name" value="CYTCHROMECIC"/>
</dbReference>
<evidence type="ECO:0000256" key="5">
    <source>
        <dbReference type="ARBA" id="ARBA00022617"/>
    </source>
</evidence>
<reference evidence="13 14" key="1">
    <citation type="journal article" date="2019" name="Front. Microbiol.">
        <title>Genomic Features for Desiccation Tolerance and Sugar Biosynthesis in the Extremophile Gloeocapsopsis sp. UTEX B3054.</title>
        <authorList>
            <person name="Urrejola C."/>
            <person name="Alcorta J."/>
            <person name="Salas L."/>
            <person name="Vasquez M."/>
            <person name="Polz M.F."/>
            <person name="Vicuna R."/>
            <person name="Diez B."/>
        </authorList>
    </citation>
    <scope>NUCLEOTIDE SEQUENCE [LARGE SCALE GENOMIC DNA]</scope>
    <source>
        <strain evidence="13 14">1H9</strain>
    </source>
</reference>
<dbReference type="PANTHER" id="PTHR34688">
    <property type="entry name" value="CYTOCHROME C6, CHLOROPLASTIC"/>
    <property type="match status" value="1"/>
</dbReference>
<feature type="chain" id="PRO_5027089632" evidence="11">
    <location>
        <begin position="26"/>
        <end position="110"/>
    </location>
</feature>
<evidence type="ECO:0000256" key="8">
    <source>
        <dbReference type="ARBA" id="ARBA00023004"/>
    </source>
</evidence>
<comment type="caution">
    <text evidence="13">The sequence shown here is derived from an EMBL/GenBank/DDBJ whole genome shotgun (WGS) entry which is preliminary data.</text>
</comment>
<evidence type="ECO:0000256" key="9">
    <source>
        <dbReference type="ARBA" id="ARBA00023078"/>
    </source>
</evidence>
<evidence type="ECO:0000256" key="4">
    <source>
        <dbReference type="ARBA" id="ARBA00022531"/>
    </source>
</evidence>
<dbReference type="InterPro" id="IPR008168">
    <property type="entry name" value="Cyt_C_IC"/>
</dbReference>